<dbReference type="InterPro" id="IPR001063">
    <property type="entry name" value="Ribosomal_uL22"/>
</dbReference>
<evidence type="ECO:0000256" key="1">
    <source>
        <dbReference type="ARBA" id="ARBA00009451"/>
    </source>
</evidence>
<keyword evidence="7" id="KW-1185">Reference proteome</keyword>
<evidence type="ECO:0000256" key="3">
    <source>
        <dbReference type="ARBA" id="ARBA00023274"/>
    </source>
</evidence>
<evidence type="ECO:0000256" key="5">
    <source>
        <dbReference type="SAM" id="MobiDB-lite"/>
    </source>
</evidence>
<dbReference type="GO" id="GO:0006412">
    <property type="term" value="P:translation"/>
    <property type="evidence" value="ECO:0007669"/>
    <property type="project" value="InterPro"/>
</dbReference>
<feature type="compositionally biased region" description="Low complexity" evidence="5">
    <location>
        <begin position="31"/>
        <end position="69"/>
    </location>
</feature>
<dbReference type="GO" id="GO:0003735">
    <property type="term" value="F:structural constituent of ribosome"/>
    <property type="evidence" value="ECO:0007669"/>
    <property type="project" value="InterPro"/>
</dbReference>
<dbReference type="STRING" id="1447883.A0A2B7YR78"/>
<accession>A0A2B7YR78</accession>
<dbReference type="EMBL" id="PDNA01000022">
    <property type="protein sequence ID" value="PGH23539.1"/>
    <property type="molecule type" value="Genomic_DNA"/>
</dbReference>
<dbReference type="PANTHER" id="PTHR13501:SF10">
    <property type="entry name" value="LARGE RIBOSOMAL SUBUNIT PROTEIN UL22M"/>
    <property type="match status" value="1"/>
</dbReference>
<organism evidence="6 7">
    <name type="scientific">Polytolypa hystricis (strain UAMH7299)</name>
    <dbReference type="NCBI Taxonomy" id="1447883"/>
    <lineage>
        <taxon>Eukaryota</taxon>
        <taxon>Fungi</taxon>
        <taxon>Dikarya</taxon>
        <taxon>Ascomycota</taxon>
        <taxon>Pezizomycotina</taxon>
        <taxon>Eurotiomycetes</taxon>
        <taxon>Eurotiomycetidae</taxon>
        <taxon>Onygenales</taxon>
        <taxon>Onygenales incertae sedis</taxon>
        <taxon>Polytolypa</taxon>
    </lineage>
</organism>
<dbReference type="FunFam" id="3.90.470.10:FF:000017">
    <property type="entry name" value="54S ribosomal protein L22, mitochondrial"/>
    <property type="match status" value="1"/>
</dbReference>
<comment type="caution">
    <text evidence="6">The sequence shown here is derived from an EMBL/GenBank/DDBJ whole genome shotgun (WGS) entry which is preliminary data.</text>
</comment>
<dbReference type="Proteomes" id="UP000224634">
    <property type="component" value="Unassembled WGS sequence"/>
</dbReference>
<dbReference type="SUPFAM" id="SSF54843">
    <property type="entry name" value="Ribosomal protein L22"/>
    <property type="match status" value="1"/>
</dbReference>
<reference evidence="6 7" key="1">
    <citation type="submission" date="2017-10" db="EMBL/GenBank/DDBJ databases">
        <title>Comparative genomics in systemic dimorphic fungi from Ajellomycetaceae.</title>
        <authorList>
            <person name="Munoz J.F."/>
            <person name="Mcewen J.G."/>
            <person name="Clay O.K."/>
            <person name="Cuomo C.A."/>
        </authorList>
    </citation>
    <scope>NUCLEOTIDE SEQUENCE [LARGE SCALE GENOMIC DNA]</scope>
    <source>
        <strain evidence="6 7">UAMH7299</strain>
    </source>
</reference>
<evidence type="ECO:0000256" key="4">
    <source>
        <dbReference type="RuleBase" id="RU004005"/>
    </source>
</evidence>
<dbReference type="AlphaFoldDB" id="A0A2B7YR78"/>
<dbReference type="GO" id="GO:0015934">
    <property type="term" value="C:large ribosomal subunit"/>
    <property type="evidence" value="ECO:0007669"/>
    <property type="project" value="InterPro"/>
</dbReference>
<dbReference type="InterPro" id="IPR036394">
    <property type="entry name" value="Ribosomal_uL22_sf"/>
</dbReference>
<sequence length="367" mass="40952">MAAVCAAAVCSRQMSRSAGSKLPSIYRRAFTSSTSLRASESGSGSSIRDSLLSSDKSSSKPTAPSKAPETTPALQRAKQQSGPTIKRGSLGSSSIFGEEEELTAPITTEGRMPKRRARSLEDGDDGAFQKPALAERDRTNMDRALNPRPNARARWERKMVIRTIRRRGRLTKTETRMQTERESLTKSQFIKTSVKKLGPLARQIAGKNIDEAILQMRFSKKKAAKDVKAVLEQAKNEAILAHGMGMGQIAAEAMKEAGVSPEASFQPIEIKRKDGSRKTIKDPTSIYIAQTWVGRGPFGFEPEYRAKGVVNILRPPHTSITVLLKEEKTRLREWKDRDAKAQRQRKSKLWVHLPDRKISAQRQYYSW</sequence>
<dbReference type="Gene3D" id="3.90.470.10">
    <property type="entry name" value="Ribosomal protein L22/L17"/>
    <property type="match status" value="1"/>
</dbReference>
<protein>
    <recommendedName>
        <fullName evidence="8">Ribosomal protein L22</fullName>
    </recommendedName>
</protein>
<dbReference type="Pfam" id="PF00237">
    <property type="entry name" value="Ribosomal_L22"/>
    <property type="match status" value="1"/>
</dbReference>
<comment type="similarity">
    <text evidence="1 4">Belongs to the universal ribosomal protein uL22 family.</text>
</comment>
<proteinExistence type="inferred from homology"/>
<evidence type="ECO:0000313" key="7">
    <source>
        <dbReference type="Proteomes" id="UP000224634"/>
    </source>
</evidence>
<dbReference type="InterPro" id="IPR047867">
    <property type="entry name" value="Ribosomal_uL22_bac/org-type"/>
</dbReference>
<name>A0A2B7YR78_POLH7</name>
<dbReference type="OrthoDB" id="416470at2759"/>
<evidence type="ECO:0008006" key="8">
    <source>
        <dbReference type="Google" id="ProtNLM"/>
    </source>
</evidence>
<keyword evidence="3 4" id="KW-0687">Ribonucleoprotein</keyword>
<evidence type="ECO:0000256" key="2">
    <source>
        <dbReference type="ARBA" id="ARBA00022980"/>
    </source>
</evidence>
<keyword evidence="2 4" id="KW-0689">Ribosomal protein</keyword>
<dbReference type="PANTHER" id="PTHR13501">
    <property type="entry name" value="CHLOROPLAST 50S RIBOSOMAL PROTEIN L22-RELATED"/>
    <property type="match status" value="1"/>
</dbReference>
<evidence type="ECO:0000313" key="6">
    <source>
        <dbReference type="EMBL" id="PGH23539.1"/>
    </source>
</evidence>
<gene>
    <name evidence="6" type="ORF">AJ80_02319</name>
</gene>
<feature type="region of interest" description="Disordered" evidence="5">
    <location>
        <begin position="31"/>
        <end position="130"/>
    </location>
</feature>